<dbReference type="Proteomes" id="UP001161390">
    <property type="component" value="Unassembled WGS sequence"/>
</dbReference>
<evidence type="ECO:0000313" key="2">
    <source>
        <dbReference type="EMBL" id="GLQ19940.1"/>
    </source>
</evidence>
<proteinExistence type="predicted"/>
<organism evidence="2 3">
    <name type="scientific">Algimonas porphyrae</name>
    <dbReference type="NCBI Taxonomy" id="1128113"/>
    <lineage>
        <taxon>Bacteria</taxon>
        <taxon>Pseudomonadati</taxon>
        <taxon>Pseudomonadota</taxon>
        <taxon>Alphaproteobacteria</taxon>
        <taxon>Maricaulales</taxon>
        <taxon>Robiginitomaculaceae</taxon>
        <taxon>Algimonas</taxon>
    </lineage>
</organism>
<gene>
    <name evidence="2" type="ORF">GCM10007854_08950</name>
</gene>
<protein>
    <recommendedName>
        <fullName evidence="4">DUF302 domain-containing protein</fullName>
    </recommendedName>
</protein>
<comment type="caution">
    <text evidence="2">The sequence shown here is derived from an EMBL/GenBank/DDBJ whole genome shotgun (WGS) entry which is preliminary data.</text>
</comment>
<dbReference type="EMBL" id="BSNJ01000002">
    <property type="protein sequence ID" value="GLQ19940.1"/>
    <property type="molecule type" value="Genomic_DNA"/>
</dbReference>
<feature type="signal peptide" evidence="1">
    <location>
        <begin position="1"/>
        <end position="19"/>
    </location>
</feature>
<reference evidence="2" key="2">
    <citation type="submission" date="2023-01" db="EMBL/GenBank/DDBJ databases">
        <title>Draft genome sequence of Algimonas porphyrae strain NBRC 108216.</title>
        <authorList>
            <person name="Sun Q."/>
            <person name="Mori K."/>
        </authorList>
    </citation>
    <scope>NUCLEOTIDE SEQUENCE</scope>
    <source>
        <strain evidence="2">NBRC 108216</strain>
    </source>
</reference>
<accession>A0ABQ5UZY2</accession>
<reference evidence="2" key="1">
    <citation type="journal article" date="2014" name="Int. J. Syst. Evol. Microbiol.">
        <title>Complete genome of a new Firmicutes species belonging to the dominant human colonic microbiota ('Ruminococcus bicirculans') reveals two chromosomes and a selective capacity to utilize plant glucans.</title>
        <authorList>
            <consortium name="NISC Comparative Sequencing Program"/>
            <person name="Wegmann U."/>
            <person name="Louis P."/>
            <person name="Goesmann A."/>
            <person name="Henrissat B."/>
            <person name="Duncan S.H."/>
            <person name="Flint H.J."/>
        </authorList>
    </citation>
    <scope>NUCLEOTIDE SEQUENCE</scope>
    <source>
        <strain evidence="2">NBRC 108216</strain>
    </source>
</reference>
<evidence type="ECO:0008006" key="4">
    <source>
        <dbReference type="Google" id="ProtNLM"/>
    </source>
</evidence>
<sequence length="159" mass="17394">MKALLAATICLLSPAAAWAADYDSCELVIMQFIPDEDGGGADIASFRPAEEFLASVRDISQEPMLTIGDHPIRAIMCVRNDLVPTEDDYPVLATGVMMALSQDFDSSDSDSLTVVYQDGTFRHTYSSAYPMSDEFKQAIETRLADFSARDHGLDDQATQ</sequence>
<feature type="chain" id="PRO_5046299427" description="DUF302 domain-containing protein" evidence="1">
    <location>
        <begin position="20"/>
        <end position="159"/>
    </location>
</feature>
<name>A0ABQ5UZY2_9PROT</name>
<dbReference type="RefSeq" id="WP_284370061.1">
    <property type="nucleotide sequence ID" value="NZ_BSNJ01000002.1"/>
</dbReference>
<evidence type="ECO:0000313" key="3">
    <source>
        <dbReference type="Proteomes" id="UP001161390"/>
    </source>
</evidence>
<keyword evidence="1" id="KW-0732">Signal</keyword>
<evidence type="ECO:0000256" key="1">
    <source>
        <dbReference type="SAM" id="SignalP"/>
    </source>
</evidence>
<keyword evidence="3" id="KW-1185">Reference proteome</keyword>